<feature type="transmembrane region" description="Helical" evidence="10">
    <location>
        <begin position="757"/>
        <end position="778"/>
    </location>
</feature>
<feature type="compositionally biased region" description="Acidic residues" evidence="9">
    <location>
        <begin position="25"/>
        <end position="41"/>
    </location>
</feature>
<keyword evidence="8 10" id="KW-0472">Membrane</keyword>
<feature type="domain" description="ABC transporter" evidence="11">
    <location>
        <begin position="878"/>
        <end position="1118"/>
    </location>
</feature>
<organism evidence="13">
    <name type="scientific">Salpingoeca rosetta (strain ATCC 50818 / BSB-021)</name>
    <dbReference type="NCBI Taxonomy" id="946362"/>
    <lineage>
        <taxon>Eukaryota</taxon>
        <taxon>Choanoflagellata</taxon>
        <taxon>Craspedida</taxon>
        <taxon>Salpingoecidae</taxon>
        <taxon>Salpingoeca</taxon>
    </lineage>
</organism>
<keyword evidence="13" id="KW-1185">Reference proteome</keyword>
<dbReference type="GO" id="GO:0016887">
    <property type="term" value="F:ATP hydrolysis activity"/>
    <property type="evidence" value="ECO:0007669"/>
    <property type="project" value="InterPro"/>
</dbReference>
<dbReference type="KEGG" id="sre:PTSG_03096"/>
<dbReference type="InterPro" id="IPR027417">
    <property type="entry name" value="P-loop_NTPase"/>
</dbReference>
<dbReference type="GeneID" id="16076271"/>
<dbReference type="InterPro" id="IPR034003">
    <property type="entry name" value="ABCG_PDR_2"/>
</dbReference>
<feature type="region of interest" description="Disordered" evidence="9">
    <location>
        <begin position="780"/>
        <end position="808"/>
    </location>
</feature>
<dbReference type="InterPro" id="IPR003593">
    <property type="entry name" value="AAA+_ATPase"/>
</dbReference>
<feature type="transmembrane region" description="Helical" evidence="10">
    <location>
        <begin position="642"/>
        <end position="662"/>
    </location>
</feature>
<reference evidence="12" key="1">
    <citation type="submission" date="2009-08" db="EMBL/GenBank/DDBJ databases">
        <title>Annotation of Salpingoeca rosetta.</title>
        <authorList>
            <consortium name="The Broad Institute Genome Sequencing Platform"/>
            <person name="Russ C."/>
            <person name="Cuomo C."/>
            <person name="Burger G."/>
            <person name="Gray M.W."/>
            <person name="Holland P.W.H."/>
            <person name="King N."/>
            <person name="Lang F.B.F."/>
            <person name="Roger A.J."/>
            <person name="Ruiz-Trillo I."/>
            <person name="Young S.K."/>
            <person name="Zeng Q."/>
            <person name="Gargeya S."/>
            <person name="Alvarado L."/>
            <person name="Berlin A."/>
            <person name="Chapman S.B."/>
            <person name="Chen Z."/>
            <person name="Freedman E."/>
            <person name="Gellesch M."/>
            <person name="Goldberg J."/>
            <person name="Griggs A."/>
            <person name="Gujja S."/>
            <person name="Heilman E."/>
            <person name="Heiman D."/>
            <person name="Howarth C."/>
            <person name="Mehta T."/>
            <person name="Neiman D."/>
            <person name="Pearson M."/>
            <person name="Roberts A."/>
            <person name="Saif S."/>
            <person name="Shea T."/>
            <person name="Shenoy N."/>
            <person name="Sisk P."/>
            <person name="Stolte C."/>
            <person name="Sykes S."/>
            <person name="White J."/>
            <person name="Yandava C."/>
            <person name="Haas B."/>
            <person name="Nusbaum C."/>
            <person name="Birren B."/>
        </authorList>
    </citation>
    <scope>NUCLEOTIDE SEQUENCE [LARGE SCALE GENOMIC DNA]</scope>
    <source>
        <strain evidence="12">ATCC 50818</strain>
    </source>
</reference>
<evidence type="ECO:0000256" key="6">
    <source>
        <dbReference type="ARBA" id="ARBA00022840"/>
    </source>
</evidence>
<sequence length="1519" mass="166422">MADMGEVEIINVDDFVPSTPRIDPGEDDQGERDAETEEEQEQELEELHNASVDSLLRLSKGPVSYRALLRRLAKEMPELPACNIELRGVTSTVEVPVAQEDHAIPTVARNAWAAIKKLAAIGKKQDTRSIYRLHDVSVSFPAGTTTLVLAPPGHGKTSLLQAIAGILDINSGEVLFNGRTAEESEALVPRLAAYVGQDDVHMPQLTVRETLTFAAQNANVTEHLPADSELVQEYARQRVDLVLRLLGLTNCADTIVGNDLIRGVSGGEKRRVSIGELLVTNARCFLLDQYSTGLDASTTIDITRSLVAWAHLTGGVVVSTMLQPPPEVVDMYDNVVVLREGQVVYAGPQQRLRPFFQDLGFYFPPMDTADIVTEIVTHPSKWVRKYSAEHKTHHKQQQEQQQHEDERLQLKITAAIEGDASGTSDTNANAKAVASATSAETAFAKRRRSSKIVSPDMTTPITTGHMRKAYEVVAADLEAHRRASLPATSDSGRLTNEFSKAQYGRPYAKSFGQHLMLSVQRQLRLMSRDPQFLVAHLVQSLFLSLILGSLFWQLSTADFQLRVGLLLFVPTLLAFNNMAEVPVAMAVRDVVYRQYHAGFYSTAAYTLAVNLVHLPLALAESIIFSCGVYWMSGFVEEVDRFFFFLLFLTLVGFSTASMFRIISYAVPSMEAGQVMVGPANAVLTLFSGIMITRANIPPWFIWIYYISPFSWSIRSLALNEFESDRYAAAAHNGTSAPTLGELYLESYELQSGGAWKWYGVLALLVYLVIMVSLSVWVLSRGKPDTSRGTSRVEEKDDENPHLSYTDDKGVGQRADTVVSIAASLSSLDDETNTDSRTNGNSNSNSNSNGLGSVSRDQHALPFEEASLVFKDLCYDVTIKKDKTHKKETTKRLLNNVSGYARAGELTALMGVTGAGKTTLLDVLARRKTGGTTLGNILVNGTVPSKARFARLVGYCEQNDLHEPFSTVEEALHFSAALRLPASIPEEKRKVFVEEVMDLIELSHLRNRIIGSPGQEGGLSQGQRKRLTLGVELVANTSILFLDEPTSQLDSREAEVVMRVVRNVARTGRTVVCTIHQPNAELFSMFDQLLLLAKGGRAVFHGPTAKLQPYFEAIPGVLPKDEHVNPATWMLDVIGASSAGVGEDTTAGSSDGGDGGAVNSAVGRSADDDGALPPMSPDDFPRMYEESELRRSVGRQIDVLVRAADGSADDKAESVDETSMRATSRVQLSFVMRRAFVASWRNVDYNLTRLVVITGLGLLFGLLYLRVKEDDLAGVVSKMAGLFSTAIFSGAINLLTAIPVIVGLRAVVARERAANMYAGWMHSIAMALAEFPYLIVSSLCFLCVFYFMASLSLDGATLILYFLTHIVLAFLMVFISHFFSNLFPTAETATLAASTVMSVSFLFGGLFLPGPAMPDGYRWIWHANFIKYGLNALVVPQFYCDDGAGTGNSSMLSGNATSCPTIDLVTPDGIEEVTVSNYVQDFLGLDYDNRWAAFFAVVGYAVGFWIFSFLAARYINHVKR</sequence>
<dbReference type="PROSITE" id="PS00211">
    <property type="entry name" value="ABC_TRANSPORTER_1"/>
    <property type="match status" value="2"/>
</dbReference>
<evidence type="ECO:0000259" key="11">
    <source>
        <dbReference type="PROSITE" id="PS50893"/>
    </source>
</evidence>
<keyword evidence="5" id="KW-0547">Nucleotide-binding</keyword>
<proteinExistence type="inferred from homology"/>
<feature type="transmembrane region" description="Helical" evidence="10">
    <location>
        <begin position="1323"/>
        <end position="1346"/>
    </location>
</feature>
<feature type="compositionally biased region" description="Basic and acidic residues" evidence="9">
    <location>
        <begin position="781"/>
        <end position="808"/>
    </location>
</feature>
<feature type="transmembrane region" description="Helical" evidence="10">
    <location>
        <begin position="532"/>
        <end position="552"/>
    </location>
</feature>
<dbReference type="PROSITE" id="PS50893">
    <property type="entry name" value="ABC_TRANSPORTER_2"/>
    <property type="match status" value="2"/>
</dbReference>
<keyword evidence="3" id="KW-0813">Transport</keyword>
<feature type="transmembrane region" description="Helical" evidence="10">
    <location>
        <begin position="1358"/>
        <end position="1378"/>
    </location>
</feature>
<feature type="transmembrane region" description="Helical" evidence="10">
    <location>
        <begin position="564"/>
        <end position="587"/>
    </location>
</feature>
<feature type="compositionally biased region" description="Low complexity" evidence="9">
    <location>
        <begin position="834"/>
        <end position="854"/>
    </location>
</feature>
<keyword evidence="7 10" id="KW-1133">Transmembrane helix</keyword>
<evidence type="ECO:0000256" key="9">
    <source>
        <dbReference type="SAM" id="MobiDB-lite"/>
    </source>
</evidence>
<evidence type="ECO:0000256" key="3">
    <source>
        <dbReference type="ARBA" id="ARBA00022448"/>
    </source>
</evidence>
<evidence type="ECO:0000256" key="2">
    <source>
        <dbReference type="ARBA" id="ARBA00006012"/>
    </source>
</evidence>
<dbReference type="SMART" id="SM00382">
    <property type="entry name" value="AAA"/>
    <property type="match status" value="2"/>
</dbReference>
<evidence type="ECO:0000256" key="4">
    <source>
        <dbReference type="ARBA" id="ARBA00022692"/>
    </source>
</evidence>
<keyword evidence="6" id="KW-0067">ATP-binding</keyword>
<dbReference type="Pfam" id="PF00005">
    <property type="entry name" value="ABC_tran"/>
    <property type="match status" value="2"/>
</dbReference>
<feature type="region of interest" description="Disordered" evidence="9">
    <location>
        <begin position="1141"/>
        <end position="1181"/>
    </location>
</feature>
<feature type="transmembrane region" description="Helical" evidence="10">
    <location>
        <begin position="674"/>
        <end position="692"/>
    </location>
</feature>
<feature type="region of interest" description="Disordered" evidence="9">
    <location>
        <begin position="1"/>
        <end position="41"/>
    </location>
</feature>
<dbReference type="InParanoid" id="F2U483"/>
<feature type="transmembrane region" description="Helical" evidence="10">
    <location>
        <begin position="607"/>
        <end position="630"/>
    </location>
</feature>
<dbReference type="Gene3D" id="3.40.50.300">
    <property type="entry name" value="P-loop containing nucleotide triphosphate hydrolases"/>
    <property type="match status" value="2"/>
</dbReference>
<evidence type="ECO:0000313" key="13">
    <source>
        <dbReference type="Proteomes" id="UP000007799"/>
    </source>
</evidence>
<dbReference type="Pfam" id="PF01061">
    <property type="entry name" value="ABC2_membrane"/>
    <property type="match status" value="2"/>
</dbReference>
<comment type="subcellular location">
    <subcellularLocation>
        <location evidence="1">Membrane</location>
        <topology evidence="1">Multi-pass membrane protein</topology>
    </subcellularLocation>
</comment>
<feature type="transmembrane region" description="Helical" evidence="10">
    <location>
        <begin position="1278"/>
        <end position="1303"/>
    </location>
</feature>
<feature type="transmembrane region" description="Helical" evidence="10">
    <location>
        <begin position="1390"/>
        <end position="1408"/>
    </location>
</feature>
<feature type="transmembrane region" description="Helical" evidence="10">
    <location>
        <begin position="1490"/>
        <end position="1511"/>
    </location>
</feature>
<dbReference type="GO" id="GO:0016020">
    <property type="term" value="C:membrane"/>
    <property type="evidence" value="ECO:0007669"/>
    <property type="project" value="UniProtKB-SubCell"/>
</dbReference>
<dbReference type="Pfam" id="PF19055">
    <property type="entry name" value="ABC2_membrane_7"/>
    <property type="match status" value="1"/>
</dbReference>
<dbReference type="InterPro" id="IPR043926">
    <property type="entry name" value="ABCG_dom"/>
</dbReference>
<dbReference type="PANTHER" id="PTHR19241">
    <property type="entry name" value="ATP-BINDING CASSETTE TRANSPORTER"/>
    <property type="match status" value="1"/>
</dbReference>
<gene>
    <name evidence="12" type="ORF">PTSG_03096</name>
</gene>
<evidence type="ECO:0000256" key="10">
    <source>
        <dbReference type="SAM" id="Phobius"/>
    </source>
</evidence>
<keyword evidence="4 10" id="KW-0812">Transmembrane</keyword>
<feature type="domain" description="ABC transporter" evidence="11">
    <location>
        <begin position="116"/>
        <end position="365"/>
    </location>
</feature>
<evidence type="ECO:0000313" key="12">
    <source>
        <dbReference type="EMBL" id="EGD82449.1"/>
    </source>
</evidence>
<evidence type="ECO:0000256" key="1">
    <source>
        <dbReference type="ARBA" id="ARBA00004141"/>
    </source>
</evidence>
<dbReference type="Proteomes" id="UP000007799">
    <property type="component" value="Unassembled WGS sequence"/>
</dbReference>
<dbReference type="CDD" id="cd03232">
    <property type="entry name" value="ABCG_PDR_domain2"/>
    <property type="match status" value="1"/>
</dbReference>
<evidence type="ECO:0000256" key="7">
    <source>
        <dbReference type="ARBA" id="ARBA00022989"/>
    </source>
</evidence>
<dbReference type="STRING" id="946362.F2U483"/>
<name>F2U483_SALR5</name>
<dbReference type="InterPro" id="IPR013525">
    <property type="entry name" value="ABC2_TM"/>
</dbReference>
<dbReference type="GO" id="GO:0140359">
    <property type="term" value="F:ABC-type transporter activity"/>
    <property type="evidence" value="ECO:0007669"/>
    <property type="project" value="InterPro"/>
</dbReference>
<dbReference type="GO" id="GO:0005524">
    <property type="term" value="F:ATP binding"/>
    <property type="evidence" value="ECO:0007669"/>
    <property type="project" value="UniProtKB-KW"/>
</dbReference>
<dbReference type="EMBL" id="GL832961">
    <property type="protein sequence ID" value="EGD82449.1"/>
    <property type="molecule type" value="Genomic_DNA"/>
</dbReference>
<dbReference type="RefSeq" id="XP_004995685.1">
    <property type="nucleotide sequence ID" value="XM_004995628.1"/>
</dbReference>
<feature type="transmembrane region" description="Helical" evidence="10">
    <location>
        <begin position="699"/>
        <end position="717"/>
    </location>
</feature>
<feature type="region of interest" description="Disordered" evidence="9">
    <location>
        <begin position="827"/>
        <end position="855"/>
    </location>
</feature>
<dbReference type="OMA" id="EMNGIYM"/>
<feature type="transmembrane region" description="Helical" evidence="10">
    <location>
        <begin position="1246"/>
        <end position="1266"/>
    </location>
</feature>
<comment type="similarity">
    <text evidence="2">Belongs to the ABC transporter superfamily. ABCG family. PDR (TC 3.A.1.205) subfamily.</text>
</comment>
<dbReference type="OrthoDB" id="66620at2759"/>
<accession>F2U483</accession>
<evidence type="ECO:0000256" key="5">
    <source>
        <dbReference type="ARBA" id="ARBA00022741"/>
    </source>
</evidence>
<dbReference type="InterPro" id="IPR017871">
    <property type="entry name" value="ABC_transporter-like_CS"/>
</dbReference>
<dbReference type="eggNOG" id="KOG0065">
    <property type="taxonomic scope" value="Eukaryota"/>
</dbReference>
<dbReference type="SUPFAM" id="SSF52540">
    <property type="entry name" value="P-loop containing nucleoside triphosphate hydrolases"/>
    <property type="match status" value="2"/>
</dbReference>
<dbReference type="InterPro" id="IPR003439">
    <property type="entry name" value="ABC_transporter-like_ATP-bd"/>
</dbReference>
<protein>
    <submittedName>
        <fullName evidence="12">ABC transporter</fullName>
    </submittedName>
</protein>
<evidence type="ECO:0000256" key="8">
    <source>
        <dbReference type="ARBA" id="ARBA00023136"/>
    </source>
</evidence>